<organism evidence="2 3">
    <name type="scientific">Actinia tenebrosa</name>
    <name type="common">Australian red waratah sea anemone</name>
    <dbReference type="NCBI Taxonomy" id="6105"/>
    <lineage>
        <taxon>Eukaryota</taxon>
        <taxon>Metazoa</taxon>
        <taxon>Cnidaria</taxon>
        <taxon>Anthozoa</taxon>
        <taxon>Hexacorallia</taxon>
        <taxon>Actiniaria</taxon>
        <taxon>Actiniidae</taxon>
        <taxon>Actinia</taxon>
    </lineage>
</organism>
<reference evidence="3" key="1">
    <citation type="submission" date="2025-08" db="UniProtKB">
        <authorList>
            <consortium name="RefSeq"/>
        </authorList>
    </citation>
    <scope>IDENTIFICATION</scope>
    <source>
        <tissue evidence="3">Tentacle</tissue>
    </source>
</reference>
<feature type="domain" description="C2H2-type" evidence="1">
    <location>
        <begin position="137"/>
        <end position="158"/>
    </location>
</feature>
<name>A0A6P8HR90_ACTTE</name>
<dbReference type="PROSITE" id="PS00028">
    <property type="entry name" value="ZINC_FINGER_C2H2_1"/>
    <property type="match status" value="1"/>
</dbReference>
<dbReference type="RefSeq" id="XP_031557618.1">
    <property type="nucleotide sequence ID" value="XM_031701758.1"/>
</dbReference>
<dbReference type="InterPro" id="IPR013087">
    <property type="entry name" value="Znf_C2H2_type"/>
</dbReference>
<dbReference type="GeneID" id="116294205"/>
<accession>A0A6P8HR90</accession>
<dbReference type="Proteomes" id="UP000515163">
    <property type="component" value="Unplaced"/>
</dbReference>
<keyword evidence="2" id="KW-1185">Reference proteome</keyword>
<protein>
    <submittedName>
        <fullName evidence="3">Uncharacterized protein LOC116294205</fullName>
    </submittedName>
</protein>
<evidence type="ECO:0000259" key="1">
    <source>
        <dbReference type="PROSITE" id="PS00028"/>
    </source>
</evidence>
<dbReference type="AlphaFoldDB" id="A0A6P8HR90"/>
<proteinExistence type="predicted"/>
<evidence type="ECO:0000313" key="2">
    <source>
        <dbReference type="Proteomes" id="UP000515163"/>
    </source>
</evidence>
<dbReference type="InParanoid" id="A0A6P8HR90"/>
<evidence type="ECO:0000313" key="3">
    <source>
        <dbReference type="RefSeq" id="XP_031557618.1"/>
    </source>
</evidence>
<sequence length="323" mass="37336">MTGQIVKYFYIDWESGGSKFLRSSDKITVTPAAQKTVRIHVFYNRSNPESLLLNDWQWISKHPSATEATEAAWVALMSSLISDRKFLTKPNVVLYLVSKDQSRFLELISVIKTNSVASIVPINSTMTSITDCFDHVCSLCLIIFRDSTEKEHHDRLNHLLLCDNPSCDRSRKGNGFWNKSELQDHVSKQRKCDICLTGLGKEMVFCSTKKKDEHMRSVHVRKLNTNRNASSLEQRNEVDQTTFHFRYSLYPLPCLAEPACAQRFRTTAEQVIHHVSYHQCQFPYVCMACVNQYKRAVCLKSKTELLDHAKVMEHRTEEFIFNE</sequence>
<dbReference type="OrthoDB" id="5946290at2759"/>
<gene>
    <name evidence="3" type="primary">LOC116294205</name>
</gene>
<dbReference type="KEGG" id="aten:116294205"/>